<dbReference type="EMBL" id="JAYMGO010000017">
    <property type="protein sequence ID" value="KAL1257679.1"/>
    <property type="molecule type" value="Genomic_DNA"/>
</dbReference>
<sequence>MAGSPPFFSPQLLWYAVLVKLSEQPGPSSSLGGWRCQGNGLISLVKWDRKYDLFSACTHSYPSGRRQRRGIREIGEEAWREEELGDRQDLYLQCRKLILHFIDAFLNQWQIFVVAMASLQQLGSAEPGDLIRFLILCLFPQ</sequence>
<dbReference type="Proteomes" id="UP001558613">
    <property type="component" value="Unassembled WGS sequence"/>
</dbReference>
<reference evidence="1 2" key="1">
    <citation type="submission" date="2023-09" db="EMBL/GenBank/DDBJ databases">
        <authorList>
            <person name="Wang M."/>
        </authorList>
    </citation>
    <scope>NUCLEOTIDE SEQUENCE [LARGE SCALE GENOMIC DNA]</scope>
    <source>
        <strain evidence="1">GT-2023</strain>
        <tissue evidence="1">Liver</tissue>
    </source>
</reference>
<comment type="caution">
    <text evidence="1">The sequence shown here is derived from an EMBL/GenBank/DDBJ whole genome shotgun (WGS) entry which is preliminary data.</text>
</comment>
<name>A0ABR3M0V3_9TELE</name>
<organism evidence="1 2">
    <name type="scientific">Cirrhinus molitorella</name>
    <name type="common">mud carp</name>
    <dbReference type="NCBI Taxonomy" id="172907"/>
    <lineage>
        <taxon>Eukaryota</taxon>
        <taxon>Metazoa</taxon>
        <taxon>Chordata</taxon>
        <taxon>Craniata</taxon>
        <taxon>Vertebrata</taxon>
        <taxon>Euteleostomi</taxon>
        <taxon>Actinopterygii</taxon>
        <taxon>Neopterygii</taxon>
        <taxon>Teleostei</taxon>
        <taxon>Ostariophysi</taxon>
        <taxon>Cypriniformes</taxon>
        <taxon>Cyprinidae</taxon>
        <taxon>Labeoninae</taxon>
        <taxon>Labeonini</taxon>
        <taxon>Cirrhinus</taxon>
    </lineage>
</organism>
<gene>
    <name evidence="1" type="ORF">QQF64_010923</name>
</gene>
<protein>
    <submittedName>
        <fullName evidence="1">Uncharacterized protein</fullName>
    </submittedName>
</protein>
<evidence type="ECO:0000313" key="1">
    <source>
        <dbReference type="EMBL" id="KAL1257679.1"/>
    </source>
</evidence>
<evidence type="ECO:0000313" key="2">
    <source>
        <dbReference type="Proteomes" id="UP001558613"/>
    </source>
</evidence>
<keyword evidence="2" id="KW-1185">Reference proteome</keyword>
<accession>A0ABR3M0V3</accession>
<proteinExistence type="predicted"/>